<dbReference type="SUPFAM" id="SSF51735">
    <property type="entry name" value="NAD(P)-binding Rossmann-fold domains"/>
    <property type="match status" value="1"/>
</dbReference>
<evidence type="ECO:0000256" key="2">
    <source>
        <dbReference type="ARBA" id="ARBA00023002"/>
    </source>
</evidence>
<organism evidence="3">
    <name type="scientific">mine drainage metagenome</name>
    <dbReference type="NCBI Taxonomy" id="410659"/>
    <lineage>
        <taxon>unclassified sequences</taxon>
        <taxon>metagenomes</taxon>
        <taxon>ecological metagenomes</taxon>
    </lineage>
</organism>
<reference evidence="3" key="1">
    <citation type="submission" date="2016-10" db="EMBL/GenBank/DDBJ databases">
        <title>Sequence of Gallionella enrichment culture.</title>
        <authorList>
            <person name="Poehlein A."/>
            <person name="Muehling M."/>
            <person name="Daniel R."/>
        </authorList>
    </citation>
    <scope>NUCLEOTIDE SEQUENCE</scope>
</reference>
<gene>
    <name evidence="3" type="primary">fabG_50</name>
    <name evidence="3" type="ORF">GALL_319490</name>
</gene>
<name>A0A1J5QRH0_9ZZZZ</name>
<dbReference type="GO" id="GO:0004316">
    <property type="term" value="F:3-oxoacyl-[acyl-carrier-protein] reductase (NADPH) activity"/>
    <property type="evidence" value="ECO:0007669"/>
    <property type="project" value="UniProtKB-EC"/>
</dbReference>
<proteinExistence type="inferred from homology"/>
<dbReference type="PRINTS" id="PR00081">
    <property type="entry name" value="GDHRDH"/>
</dbReference>
<dbReference type="PANTHER" id="PTHR42879">
    <property type="entry name" value="3-OXOACYL-(ACYL-CARRIER-PROTEIN) REDUCTASE"/>
    <property type="match status" value="1"/>
</dbReference>
<dbReference type="InterPro" id="IPR002347">
    <property type="entry name" value="SDR_fam"/>
</dbReference>
<dbReference type="Pfam" id="PF13561">
    <property type="entry name" value="adh_short_C2"/>
    <property type="match status" value="1"/>
</dbReference>
<dbReference type="EC" id="1.1.1.100" evidence="3"/>
<sequence>MTHPLFDLRGQVALVTGAGSAGGIGFATATLLAELGCRVALCATGPRIHERARELAERGFDARGYQGDLTDAEVTAALVVAVLADFGAIDVLVNNAGMTQEGLTESFTGFVDLDLQEWRASLARNLDTCFLVTRQVLPGMLARGAGRIVNVSSVTGPLVSNPGEAAYSAAKAGMVGMSRALALEVADRGITVNCVAPGWVATASQTPEESQASLHTPIGRAGTPAEMAAAIAFLAMPGASYITGEMLVVDGGNILQERKG</sequence>
<dbReference type="AlphaFoldDB" id="A0A1J5QRH0"/>
<comment type="similarity">
    <text evidence="1">Belongs to the short-chain dehydrogenases/reductases (SDR) family.</text>
</comment>
<dbReference type="PRINTS" id="PR00080">
    <property type="entry name" value="SDRFAMILY"/>
</dbReference>
<evidence type="ECO:0000313" key="3">
    <source>
        <dbReference type="EMBL" id="OIQ86198.1"/>
    </source>
</evidence>
<keyword evidence="2 3" id="KW-0560">Oxidoreductase</keyword>
<dbReference type="InterPro" id="IPR050259">
    <property type="entry name" value="SDR"/>
</dbReference>
<dbReference type="InterPro" id="IPR020904">
    <property type="entry name" value="Sc_DH/Rdtase_CS"/>
</dbReference>
<dbReference type="EMBL" id="MLJW01000494">
    <property type="protein sequence ID" value="OIQ86198.1"/>
    <property type="molecule type" value="Genomic_DNA"/>
</dbReference>
<evidence type="ECO:0000256" key="1">
    <source>
        <dbReference type="ARBA" id="ARBA00006484"/>
    </source>
</evidence>
<protein>
    <submittedName>
        <fullName evidence="3">3-oxoacyl-[acyl-carrier-protein] reductase FabG</fullName>
        <ecNumber evidence="3">1.1.1.100</ecNumber>
    </submittedName>
</protein>
<dbReference type="Gene3D" id="3.40.50.720">
    <property type="entry name" value="NAD(P)-binding Rossmann-like Domain"/>
    <property type="match status" value="1"/>
</dbReference>
<comment type="caution">
    <text evidence="3">The sequence shown here is derived from an EMBL/GenBank/DDBJ whole genome shotgun (WGS) entry which is preliminary data.</text>
</comment>
<dbReference type="GO" id="GO:0032787">
    <property type="term" value="P:monocarboxylic acid metabolic process"/>
    <property type="evidence" value="ECO:0007669"/>
    <property type="project" value="UniProtKB-ARBA"/>
</dbReference>
<dbReference type="InterPro" id="IPR036291">
    <property type="entry name" value="NAD(P)-bd_dom_sf"/>
</dbReference>
<accession>A0A1J5QRH0</accession>
<dbReference type="PANTHER" id="PTHR42879:SF2">
    <property type="entry name" value="3-OXOACYL-[ACYL-CARRIER-PROTEIN] REDUCTASE FABG"/>
    <property type="match status" value="1"/>
</dbReference>
<dbReference type="PROSITE" id="PS00061">
    <property type="entry name" value="ADH_SHORT"/>
    <property type="match status" value="1"/>
</dbReference>
<dbReference type="FunFam" id="3.40.50.720:FF:000173">
    <property type="entry name" value="3-oxoacyl-[acyl-carrier protein] reductase"/>
    <property type="match status" value="1"/>
</dbReference>